<dbReference type="Proteomes" id="UP000036608">
    <property type="component" value="Chromosome"/>
</dbReference>
<dbReference type="InterPro" id="IPR006450">
    <property type="entry name" value="Phage_HK97_gp6-like"/>
</dbReference>
<accession>A0A0H5AA96</accession>
<dbReference type="PATRIC" id="fig|200450.3.peg.2615"/>
<proteinExistence type="predicted"/>
<name>A0A0H5AA96_9PSED</name>
<dbReference type="EMBL" id="CP011507">
    <property type="protein sequence ID" value="AKS06933.1"/>
    <property type="molecule type" value="Genomic_DNA"/>
</dbReference>
<evidence type="ECO:0000313" key="2">
    <source>
        <dbReference type="Proteomes" id="UP000036608"/>
    </source>
</evidence>
<evidence type="ECO:0008006" key="3">
    <source>
        <dbReference type="Google" id="ProtNLM"/>
    </source>
</evidence>
<dbReference type="CDD" id="cd08054">
    <property type="entry name" value="gp6"/>
    <property type="match status" value="1"/>
</dbReference>
<protein>
    <recommendedName>
        <fullName evidence="3">Phage gp6-like head-tail connector protein</fullName>
    </recommendedName>
</protein>
<reference evidence="2" key="2">
    <citation type="submission" date="2015-05" db="EMBL/GenBank/DDBJ databases">
        <authorList>
            <person name="Swarnkar M.K."/>
            <person name="Vyas P."/>
            <person name="Rahi P."/>
            <person name="Thakur R."/>
            <person name="Thakur N."/>
            <person name="Singh A.K."/>
            <person name="Gulati A."/>
        </authorList>
    </citation>
    <scope>NUCLEOTIDE SEQUENCE [LARGE SCALE GENOMIC DNA]</scope>
    <source>
        <strain evidence="2">745</strain>
    </source>
</reference>
<dbReference type="RefSeq" id="WP_049710507.1">
    <property type="nucleotide sequence ID" value="NZ_CP011507.1"/>
</dbReference>
<sequence length="158" mass="17456">MSVIDIELAMKHLLAEPEDQILVQSQLDGAEEAAQQFLQRRFFADQAAVDLAKSTVIARTQAARTVYRAALVVADDPVNADDRCRLRERARQALSDAFETIDMDDFGIVINKAIEAACLLKLGHLFANREEVVVGSTAVELPLASKSLLMPYRIRMGV</sequence>
<reference evidence="1 2" key="1">
    <citation type="journal article" date="2015" name="Genome Announc.">
        <title>Complete Genome Sequence of the Rhizobacterium Pseudomonas trivialis Strain IHBB745 with Multiple Plant Growth-Promoting Activities and Tolerance to Desiccation and Alkalinity.</title>
        <authorList>
            <person name="Gulati A."/>
            <person name="Swarnkar M.K."/>
            <person name="Vyas P."/>
            <person name="Rahi P."/>
            <person name="Thakur R."/>
            <person name="Thakur N."/>
            <person name="Singh A.K."/>
        </authorList>
    </citation>
    <scope>NUCLEOTIDE SEQUENCE [LARGE SCALE GENOMIC DNA]</scope>
    <source>
        <strain evidence="2">745</strain>
    </source>
</reference>
<dbReference type="KEGG" id="ptv:AA957_12685"/>
<dbReference type="OrthoDB" id="8452319at2"/>
<dbReference type="NCBIfam" id="TIGR01560">
    <property type="entry name" value="put_DNA_pack"/>
    <property type="match status" value="1"/>
</dbReference>
<dbReference type="Gene3D" id="1.10.3230.30">
    <property type="entry name" value="Phage gp6-like head-tail connector protein"/>
    <property type="match status" value="1"/>
</dbReference>
<evidence type="ECO:0000313" key="1">
    <source>
        <dbReference type="EMBL" id="AKS06933.1"/>
    </source>
</evidence>
<dbReference type="AlphaFoldDB" id="A0A0H5AA96"/>
<organism evidence="1 2">
    <name type="scientific">Pseudomonas trivialis</name>
    <dbReference type="NCBI Taxonomy" id="200450"/>
    <lineage>
        <taxon>Bacteria</taxon>
        <taxon>Pseudomonadati</taxon>
        <taxon>Pseudomonadota</taxon>
        <taxon>Gammaproteobacteria</taxon>
        <taxon>Pseudomonadales</taxon>
        <taxon>Pseudomonadaceae</taxon>
        <taxon>Pseudomonas</taxon>
    </lineage>
</organism>
<gene>
    <name evidence="1" type="ORF">AA957_12685</name>
</gene>